<keyword evidence="2" id="KW-1185">Reference proteome</keyword>
<name>A0AAV5A666_9AGAM</name>
<protein>
    <submittedName>
        <fullName evidence="1">Uncharacterized protein</fullName>
    </submittedName>
</protein>
<dbReference type="AlphaFoldDB" id="A0AAV5A666"/>
<reference evidence="1" key="1">
    <citation type="submission" date="2021-10" db="EMBL/GenBank/DDBJ databases">
        <title>De novo Genome Assembly of Clathrus columnatus (Basidiomycota, Fungi) Using Illumina and Nanopore Sequence Data.</title>
        <authorList>
            <person name="Ogiso-Tanaka E."/>
            <person name="Itagaki H."/>
            <person name="Hosoya T."/>
            <person name="Hosaka K."/>
        </authorList>
    </citation>
    <scope>NUCLEOTIDE SEQUENCE</scope>
    <source>
        <strain evidence="1">MO-923</strain>
    </source>
</reference>
<sequence>MAIISEHSASTSWPFPSITNNYDDPSRAVKRKRVLEKVDYNGGQGSSRISRKRVRTVNVSDASNLPHTLHIVDHDQHDRVDSQVLSADSIDVANFLALLLDGLNKKAKLELTSSEAVKPLSPYQRRPTSPLAQSPHRQPFVRKQVGGHCHGRVEPSLQRWVLYKNHIDESYSPCYRTAEWIETLHEMGWENLHPSYALDGGDIFIPTPEDDSESLSDWIEVDVGRFKATGKN</sequence>
<organism evidence="1 2">
    <name type="scientific">Clathrus columnatus</name>
    <dbReference type="NCBI Taxonomy" id="1419009"/>
    <lineage>
        <taxon>Eukaryota</taxon>
        <taxon>Fungi</taxon>
        <taxon>Dikarya</taxon>
        <taxon>Basidiomycota</taxon>
        <taxon>Agaricomycotina</taxon>
        <taxon>Agaricomycetes</taxon>
        <taxon>Phallomycetidae</taxon>
        <taxon>Phallales</taxon>
        <taxon>Clathraceae</taxon>
        <taxon>Clathrus</taxon>
    </lineage>
</organism>
<comment type="caution">
    <text evidence="1">The sequence shown here is derived from an EMBL/GenBank/DDBJ whole genome shotgun (WGS) entry which is preliminary data.</text>
</comment>
<dbReference type="Proteomes" id="UP001050691">
    <property type="component" value="Unassembled WGS sequence"/>
</dbReference>
<proteinExistence type="predicted"/>
<dbReference type="EMBL" id="BPWL01000003">
    <property type="protein sequence ID" value="GJJ08734.1"/>
    <property type="molecule type" value="Genomic_DNA"/>
</dbReference>
<evidence type="ECO:0000313" key="2">
    <source>
        <dbReference type="Proteomes" id="UP001050691"/>
    </source>
</evidence>
<gene>
    <name evidence="1" type="ORF">Clacol_002953</name>
</gene>
<accession>A0AAV5A666</accession>
<evidence type="ECO:0000313" key="1">
    <source>
        <dbReference type="EMBL" id="GJJ08734.1"/>
    </source>
</evidence>